<protein>
    <recommendedName>
        <fullName evidence="3">VOC domain-containing protein</fullName>
    </recommendedName>
</protein>
<dbReference type="Proteomes" id="UP000738325">
    <property type="component" value="Unassembled WGS sequence"/>
</dbReference>
<dbReference type="OrthoDB" id="10249419at2759"/>
<keyword evidence="2" id="KW-1185">Reference proteome</keyword>
<comment type="caution">
    <text evidence="1">The sequence shown here is derived from an EMBL/GenBank/DDBJ whole genome shotgun (WGS) entry which is preliminary data.</text>
</comment>
<reference evidence="1" key="1">
    <citation type="journal article" date="2020" name="Fungal Divers.">
        <title>Resolving the Mortierellaceae phylogeny through synthesis of multi-gene phylogenetics and phylogenomics.</title>
        <authorList>
            <person name="Vandepol N."/>
            <person name="Liber J."/>
            <person name="Desiro A."/>
            <person name="Na H."/>
            <person name="Kennedy M."/>
            <person name="Barry K."/>
            <person name="Grigoriev I.V."/>
            <person name="Miller A.N."/>
            <person name="O'Donnell K."/>
            <person name="Stajich J.E."/>
            <person name="Bonito G."/>
        </authorList>
    </citation>
    <scope>NUCLEOTIDE SEQUENCE</scope>
    <source>
        <strain evidence="1">REB-010B</strain>
    </source>
</reference>
<dbReference type="EMBL" id="JAAAIP010000174">
    <property type="protein sequence ID" value="KAG0323805.1"/>
    <property type="molecule type" value="Genomic_DNA"/>
</dbReference>
<dbReference type="Gene3D" id="3.10.180.10">
    <property type="entry name" value="2,3-Dihydroxybiphenyl 1,2-Dioxygenase, domain 1"/>
    <property type="match status" value="1"/>
</dbReference>
<dbReference type="AlphaFoldDB" id="A0A9P6RMQ8"/>
<proteinExistence type="predicted"/>
<evidence type="ECO:0008006" key="3">
    <source>
        <dbReference type="Google" id="ProtNLM"/>
    </source>
</evidence>
<accession>A0A9P6RMQ8</accession>
<dbReference type="SUPFAM" id="SSF54593">
    <property type="entry name" value="Glyoxalase/Bleomycin resistance protein/Dihydroxybiphenyl dioxygenase"/>
    <property type="match status" value="1"/>
</dbReference>
<name>A0A9P6RMQ8_9FUNG</name>
<gene>
    <name evidence="1" type="ORF">BGZ99_002475</name>
</gene>
<sequence length="134" mass="14632">MSSTGAISHIALSASDFEASKKFYKFLLVDLLGYKQVMDKPYVSMFGQEGGLSNDSIPYHITCLIGIGPGDKTEHVKTHPGLHHLAFKAATKETVDEIYGKLVQFQEENKAIVGSSTILDKPAAYPQYGPGYYA</sequence>
<organism evidence="1 2">
    <name type="scientific">Dissophora globulifera</name>
    <dbReference type="NCBI Taxonomy" id="979702"/>
    <lineage>
        <taxon>Eukaryota</taxon>
        <taxon>Fungi</taxon>
        <taxon>Fungi incertae sedis</taxon>
        <taxon>Mucoromycota</taxon>
        <taxon>Mortierellomycotina</taxon>
        <taxon>Mortierellomycetes</taxon>
        <taxon>Mortierellales</taxon>
        <taxon>Mortierellaceae</taxon>
        <taxon>Dissophora</taxon>
    </lineage>
</organism>
<dbReference type="InterPro" id="IPR029068">
    <property type="entry name" value="Glyas_Bleomycin-R_OHBP_Dase"/>
</dbReference>
<evidence type="ECO:0000313" key="2">
    <source>
        <dbReference type="Proteomes" id="UP000738325"/>
    </source>
</evidence>
<evidence type="ECO:0000313" key="1">
    <source>
        <dbReference type="EMBL" id="KAG0323805.1"/>
    </source>
</evidence>